<reference evidence="1 2" key="1">
    <citation type="submission" date="2018-01" db="EMBL/GenBank/DDBJ databases">
        <title>Metagenomic assembled genomes from two thermal pools in the Uzon Caldera, Kamchatka, Russia.</title>
        <authorList>
            <person name="Wilkins L."/>
            <person name="Ettinger C."/>
        </authorList>
    </citation>
    <scope>NUCLEOTIDE SEQUENCE [LARGE SCALE GENOMIC DNA]</scope>
    <source>
        <strain evidence="1">ZAV-08</strain>
    </source>
</reference>
<dbReference type="EMBL" id="PNIK01000085">
    <property type="protein sequence ID" value="PMP66073.1"/>
    <property type="molecule type" value="Genomic_DNA"/>
</dbReference>
<gene>
    <name evidence="1" type="ORF">C0190_06015</name>
</gene>
<protein>
    <submittedName>
        <fullName evidence="1">Uncharacterized protein</fullName>
    </submittedName>
</protein>
<comment type="caution">
    <text evidence="1">The sequence shown here is derived from an EMBL/GenBank/DDBJ whole genome shotgun (WGS) entry which is preliminary data.</text>
</comment>
<evidence type="ECO:0000313" key="1">
    <source>
        <dbReference type="EMBL" id="PMP66073.1"/>
    </source>
</evidence>
<dbReference type="AlphaFoldDB" id="A0A2N7PME4"/>
<accession>A0A2N7PME4</accession>
<organism evidence="1 2">
    <name type="scientific">Thermodesulfobacterium geofontis</name>
    <dbReference type="NCBI Taxonomy" id="1295609"/>
    <lineage>
        <taxon>Bacteria</taxon>
        <taxon>Pseudomonadati</taxon>
        <taxon>Thermodesulfobacteriota</taxon>
        <taxon>Thermodesulfobacteria</taxon>
        <taxon>Thermodesulfobacteriales</taxon>
        <taxon>Thermodesulfobacteriaceae</taxon>
        <taxon>Thermodesulfobacterium</taxon>
    </lineage>
</organism>
<dbReference type="Proteomes" id="UP000235460">
    <property type="component" value="Unassembled WGS sequence"/>
</dbReference>
<name>A0A2N7PME4_9BACT</name>
<evidence type="ECO:0000313" key="2">
    <source>
        <dbReference type="Proteomes" id="UP000235460"/>
    </source>
</evidence>
<proteinExistence type="predicted"/>
<sequence length="96" mass="10910">MKIYRLKIAGGNNIAVKTNNSGNLVADTLEGKKYGIGVYDRGDGVHKFAIFPDLETGEKALHEYLLRKYSESTIEELMYRYAPPEYNTIPGIHFQR</sequence>